<feature type="non-terminal residue" evidence="7">
    <location>
        <position position="426"/>
    </location>
</feature>
<feature type="compositionally biased region" description="Basic residues" evidence="6">
    <location>
        <begin position="104"/>
        <end position="115"/>
    </location>
</feature>
<comment type="caution">
    <text evidence="7">The sequence shown here is derived from an EMBL/GenBank/DDBJ whole genome shotgun (WGS) entry which is preliminary data.</text>
</comment>
<dbReference type="PANTHER" id="PTHR12399:SF0">
    <property type="entry name" value="EUKARYOTIC TRANSLATION INITIATION FACTOR 3 SUBUNIT D"/>
    <property type="match status" value="1"/>
</dbReference>
<dbReference type="Proteomes" id="UP000037510">
    <property type="component" value="Unassembled WGS sequence"/>
</dbReference>
<protein>
    <recommendedName>
        <fullName evidence="5">Eukaryotic translation initiation factor 3 subunit p66</fullName>
    </recommendedName>
</protein>
<keyword evidence="2 7" id="KW-0396">Initiation factor</keyword>
<evidence type="ECO:0000256" key="5">
    <source>
        <dbReference type="ARBA" id="ARBA00033202"/>
    </source>
</evidence>
<reference evidence="7 8" key="1">
    <citation type="journal article" date="2015" name="Genome Biol. Evol.">
        <title>The genome of winter moth (Operophtera brumata) provides a genomic perspective on sexual dimorphism and phenology.</title>
        <authorList>
            <person name="Derks M.F."/>
            <person name="Smit S."/>
            <person name="Salis L."/>
            <person name="Schijlen E."/>
            <person name="Bossers A."/>
            <person name="Mateman C."/>
            <person name="Pijl A.S."/>
            <person name="de Ridder D."/>
            <person name="Groenen M.A."/>
            <person name="Visser M.E."/>
            <person name="Megens H.J."/>
        </authorList>
    </citation>
    <scope>NUCLEOTIDE SEQUENCE [LARGE SCALE GENOMIC DNA]</scope>
    <source>
        <strain evidence="7">WM2013NL</strain>
        <tissue evidence="7">Head and thorax</tissue>
    </source>
</reference>
<name>A0A0L7L4G3_OPEBR</name>
<evidence type="ECO:0000313" key="8">
    <source>
        <dbReference type="Proteomes" id="UP000037510"/>
    </source>
</evidence>
<proteinExistence type="predicted"/>
<keyword evidence="4" id="KW-0648">Protein biosynthesis</keyword>
<evidence type="ECO:0000256" key="2">
    <source>
        <dbReference type="ARBA" id="ARBA00022540"/>
    </source>
</evidence>
<feature type="region of interest" description="Disordered" evidence="6">
    <location>
        <begin position="90"/>
        <end position="125"/>
    </location>
</feature>
<dbReference type="EMBL" id="JTDY01003065">
    <property type="protein sequence ID" value="KOB70216.1"/>
    <property type="molecule type" value="Genomic_DNA"/>
</dbReference>
<evidence type="ECO:0000313" key="7">
    <source>
        <dbReference type="EMBL" id="KOB70216.1"/>
    </source>
</evidence>
<dbReference type="Pfam" id="PF05091">
    <property type="entry name" value="eIF-3_zeta"/>
    <property type="match status" value="3"/>
</dbReference>
<evidence type="ECO:0000256" key="1">
    <source>
        <dbReference type="ARBA" id="ARBA00022490"/>
    </source>
</evidence>
<evidence type="ECO:0000256" key="6">
    <source>
        <dbReference type="SAM" id="MobiDB-lite"/>
    </source>
</evidence>
<evidence type="ECO:0000256" key="4">
    <source>
        <dbReference type="ARBA" id="ARBA00022917"/>
    </source>
</evidence>
<dbReference type="PANTHER" id="PTHR12399">
    <property type="entry name" value="EUKARYOTIC TRANSLATION INITIATION FACTOR 3 SUBUNIT 7"/>
    <property type="match status" value="1"/>
</dbReference>
<dbReference type="AlphaFoldDB" id="A0A0L7L4G3"/>
<gene>
    <name evidence="7" type="ORF">OBRU01_15643</name>
</gene>
<evidence type="ECO:0000256" key="3">
    <source>
        <dbReference type="ARBA" id="ARBA00022884"/>
    </source>
</evidence>
<organism evidence="7 8">
    <name type="scientific">Operophtera brumata</name>
    <name type="common">Winter moth</name>
    <name type="synonym">Phalaena brumata</name>
    <dbReference type="NCBI Taxonomy" id="104452"/>
    <lineage>
        <taxon>Eukaryota</taxon>
        <taxon>Metazoa</taxon>
        <taxon>Ecdysozoa</taxon>
        <taxon>Arthropoda</taxon>
        <taxon>Hexapoda</taxon>
        <taxon>Insecta</taxon>
        <taxon>Pterygota</taxon>
        <taxon>Neoptera</taxon>
        <taxon>Endopterygota</taxon>
        <taxon>Lepidoptera</taxon>
        <taxon>Glossata</taxon>
        <taxon>Ditrysia</taxon>
        <taxon>Geometroidea</taxon>
        <taxon>Geometridae</taxon>
        <taxon>Larentiinae</taxon>
        <taxon>Operophtera</taxon>
    </lineage>
</organism>
<dbReference type="GO" id="GO:0005852">
    <property type="term" value="C:eukaryotic translation initiation factor 3 complex"/>
    <property type="evidence" value="ECO:0007669"/>
    <property type="project" value="InterPro"/>
</dbReference>
<sequence length="426" mass="48640">MSEHVLPAEEPIRFVAPAIQDNPTGWGPCEMPEQFRDMPYQPFSKGDRLGKISDWTMVQDKKYQNKYASQFGAGSSYAYFHDEDESSFHLVDTTRDQKPPYQRGRARGQRGRGARGARTPGGMTTLNKVWRNNQQQRDRKMGKRWGQRGAPMKIRDASVTYYDKAYDRVNVKHEKSLQRIDRIFHTVTTTDDPVVRRLSKTVGTVYATDTILATIMCCTRSNYSWDIVIEKIGDKLFLDKRDNTEFDLLTVNETSVEPPADDGNSINSPRNLALEATFINHNFSQQVLKSGASEPKYKFPEANPFVSEDEGEIASVGYRYRKWNLNNGVVLVARCEHDAVMQGPQGETQFLSIKALNEWDSKLANGVEWRQKLDTQRGAVRDNARHVVLGTQQFKPHEFAAQINLSMDNAWGILRCIIDICMKQKD</sequence>
<dbReference type="GO" id="GO:0003723">
    <property type="term" value="F:RNA binding"/>
    <property type="evidence" value="ECO:0007669"/>
    <property type="project" value="UniProtKB-KW"/>
</dbReference>
<dbReference type="GO" id="GO:0003743">
    <property type="term" value="F:translation initiation factor activity"/>
    <property type="evidence" value="ECO:0007669"/>
    <property type="project" value="UniProtKB-KW"/>
</dbReference>
<accession>A0A0L7L4G3</accession>
<keyword evidence="8" id="KW-1185">Reference proteome</keyword>
<dbReference type="InterPro" id="IPR007783">
    <property type="entry name" value="eIF3d"/>
</dbReference>
<keyword evidence="1" id="KW-0963">Cytoplasm</keyword>
<keyword evidence="3" id="KW-0694">RNA-binding</keyword>
<dbReference type="STRING" id="104452.A0A0L7L4G3"/>